<name>A0A9P7K275_9AGAR</name>
<evidence type="ECO:0000259" key="4">
    <source>
        <dbReference type="Pfam" id="PF00135"/>
    </source>
</evidence>
<dbReference type="InterPro" id="IPR050309">
    <property type="entry name" value="Type-B_Carboxylest/Lipase"/>
</dbReference>
<keyword evidence="2 3" id="KW-0378">Hydrolase</keyword>
<protein>
    <recommendedName>
        <fullName evidence="3">Carboxylic ester hydrolase</fullName>
        <ecNumber evidence="3">3.1.1.-</ecNumber>
    </recommendedName>
</protein>
<dbReference type="Gene3D" id="3.40.50.1820">
    <property type="entry name" value="alpha/beta hydrolase"/>
    <property type="match status" value="2"/>
</dbReference>
<evidence type="ECO:0000256" key="3">
    <source>
        <dbReference type="RuleBase" id="RU361235"/>
    </source>
</evidence>
<keyword evidence="6" id="KW-1185">Reference proteome</keyword>
<dbReference type="Proteomes" id="UP000717328">
    <property type="component" value="Unassembled WGS sequence"/>
</dbReference>
<dbReference type="GO" id="GO:0016787">
    <property type="term" value="F:hydrolase activity"/>
    <property type="evidence" value="ECO:0007669"/>
    <property type="project" value="UniProtKB-KW"/>
</dbReference>
<accession>A0A9P7K275</accession>
<dbReference type="EMBL" id="JABCKI010006922">
    <property type="protein sequence ID" value="KAG5633854.1"/>
    <property type="molecule type" value="Genomic_DNA"/>
</dbReference>
<dbReference type="SUPFAM" id="SSF53474">
    <property type="entry name" value="alpha/beta-Hydrolases"/>
    <property type="match status" value="1"/>
</dbReference>
<evidence type="ECO:0000256" key="1">
    <source>
        <dbReference type="ARBA" id="ARBA00005964"/>
    </source>
</evidence>
<comment type="caution">
    <text evidence="5">The sequence shown here is derived from an EMBL/GenBank/DDBJ whole genome shotgun (WGS) entry which is preliminary data.</text>
</comment>
<evidence type="ECO:0000313" key="5">
    <source>
        <dbReference type="EMBL" id="KAG5633854.1"/>
    </source>
</evidence>
<dbReference type="InterPro" id="IPR019826">
    <property type="entry name" value="Carboxylesterase_B_AS"/>
</dbReference>
<comment type="similarity">
    <text evidence="1 3">Belongs to the type-B carboxylesterase/lipase family.</text>
</comment>
<feature type="domain" description="Carboxylesterase type B" evidence="4">
    <location>
        <begin position="5"/>
        <end position="213"/>
    </location>
</feature>
<gene>
    <name evidence="5" type="ORF">H0H81_004773</name>
</gene>
<sequence length="314" mass="33654">MNPLGGGFQVGSTHDIFPNPMLQPPAKPVIFVSFDYRLGQFGFLGGARVKNEGVLNAGLLDQRAALNWVQRYIEEFGGDKSRVTIWGESAGAASTMFQLLGEGGNSKNLFRAAIGDSPSLNFLPSYTDTYVEGILEQFATFAGCGGKGSAVMGCLRAASGDALAMAGSQTITIRTSTFYPFAPIFDDAFLKVRPTKAFETGQFAQVPLLFGYHNPILGSNHGADLGAFFTTSPPSDDRNKNLFASMREYWTSFVVTGRPTLTNNAGLPLWSNVTSHTGSPRIRLEPGNIALEDVGGALAARCAFWKGISEELNV</sequence>
<reference evidence="5" key="2">
    <citation type="submission" date="2021-10" db="EMBL/GenBank/DDBJ databases">
        <title>Phylogenomics reveals ancestral predisposition of the termite-cultivated fungus Termitomyces towards a domesticated lifestyle.</title>
        <authorList>
            <person name="Auxier B."/>
            <person name="Grum-Grzhimaylo A."/>
            <person name="Cardenas M.E."/>
            <person name="Lodge J.D."/>
            <person name="Laessoe T."/>
            <person name="Pedersen O."/>
            <person name="Smith M.E."/>
            <person name="Kuyper T.W."/>
            <person name="Franco-Molano E.A."/>
            <person name="Baroni T.J."/>
            <person name="Aanen D.K."/>
        </authorList>
    </citation>
    <scope>NUCLEOTIDE SEQUENCE</scope>
    <source>
        <strain evidence="5">D49</strain>
    </source>
</reference>
<dbReference type="PANTHER" id="PTHR11559">
    <property type="entry name" value="CARBOXYLESTERASE"/>
    <property type="match status" value="1"/>
</dbReference>
<dbReference type="OrthoDB" id="408631at2759"/>
<dbReference type="PROSITE" id="PS00122">
    <property type="entry name" value="CARBOXYLESTERASE_B_1"/>
    <property type="match status" value="1"/>
</dbReference>
<dbReference type="Pfam" id="PF00135">
    <property type="entry name" value="COesterase"/>
    <property type="match status" value="1"/>
</dbReference>
<evidence type="ECO:0000313" key="6">
    <source>
        <dbReference type="Proteomes" id="UP000717328"/>
    </source>
</evidence>
<organism evidence="5 6">
    <name type="scientific">Sphagnurus paluster</name>
    <dbReference type="NCBI Taxonomy" id="117069"/>
    <lineage>
        <taxon>Eukaryota</taxon>
        <taxon>Fungi</taxon>
        <taxon>Dikarya</taxon>
        <taxon>Basidiomycota</taxon>
        <taxon>Agaricomycotina</taxon>
        <taxon>Agaricomycetes</taxon>
        <taxon>Agaricomycetidae</taxon>
        <taxon>Agaricales</taxon>
        <taxon>Tricholomatineae</taxon>
        <taxon>Lyophyllaceae</taxon>
        <taxon>Sphagnurus</taxon>
    </lineage>
</organism>
<reference evidence="5" key="1">
    <citation type="submission" date="2021-02" db="EMBL/GenBank/DDBJ databases">
        <authorList>
            <person name="Nieuwenhuis M."/>
            <person name="Van De Peppel L.J.J."/>
        </authorList>
    </citation>
    <scope>NUCLEOTIDE SEQUENCE</scope>
    <source>
        <strain evidence="5">D49</strain>
    </source>
</reference>
<evidence type="ECO:0000256" key="2">
    <source>
        <dbReference type="ARBA" id="ARBA00022801"/>
    </source>
</evidence>
<dbReference type="InterPro" id="IPR029058">
    <property type="entry name" value="AB_hydrolase_fold"/>
</dbReference>
<proteinExistence type="inferred from homology"/>
<dbReference type="InterPro" id="IPR002018">
    <property type="entry name" value="CarbesteraseB"/>
</dbReference>
<dbReference type="AlphaFoldDB" id="A0A9P7K275"/>
<dbReference type="EC" id="3.1.1.-" evidence="3"/>